<sequence>MLFRQGKVFTHKRMQINYTGYNMHKLQDSVNIRLHPDIMILVDESCAEKQGHPYLYGRVIGIFHVHVCNATRFSHGPGEKHMEVL</sequence>
<dbReference type="HOGENOM" id="CLU_002498_7_0_1"/>
<dbReference type="EMBL" id="AWSO01000830">
    <property type="protein sequence ID" value="ESK87142.1"/>
    <property type="molecule type" value="Genomic_DNA"/>
</dbReference>
<proteinExistence type="predicted"/>
<dbReference type="Proteomes" id="UP000017559">
    <property type="component" value="Unassembled WGS sequence"/>
</dbReference>
<dbReference type="KEGG" id="mrr:Moror_11864"/>
<evidence type="ECO:0000313" key="1">
    <source>
        <dbReference type="EMBL" id="ESK87142.1"/>
    </source>
</evidence>
<reference evidence="1 2" key="1">
    <citation type="journal article" date="2014" name="BMC Genomics">
        <title>Genome and secretome analysis of the hemibiotrophic fungal pathogen, Moniliophthora roreri, which causes frosty pod rot disease of cacao: mechanisms of the biotrophic and necrotrophic phases.</title>
        <authorList>
            <person name="Meinhardt L.W."/>
            <person name="Costa G.G.L."/>
            <person name="Thomazella D.P.T."/>
            <person name="Teixeira P.J.P.L."/>
            <person name="Carazzolle M.F."/>
            <person name="Schuster S.C."/>
            <person name="Carlson J.E."/>
            <person name="Guiltinan M.J."/>
            <person name="Mieczkowski P."/>
            <person name="Farmer A."/>
            <person name="Ramaraj T."/>
            <person name="Crozier J."/>
            <person name="Davis R.E."/>
            <person name="Shao J."/>
            <person name="Melnick R.L."/>
            <person name="Pereira G.A.G."/>
            <person name="Bailey B.A."/>
        </authorList>
    </citation>
    <scope>NUCLEOTIDE SEQUENCE [LARGE SCALE GENOMIC DNA]</scope>
    <source>
        <strain evidence="1 2">MCA 2997</strain>
    </source>
</reference>
<accession>V2X014</accession>
<dbReference type="STRING" id="1381753.V2X014"/>
<dbReference type="AlphaFoldDB" id="V2X014"/>
<protein>
    <submittedName>
        <fullName evidence="1">Uncharacterized protein</fullName>
    </submittedName>
</protein>
<keyword evidence="2" id="KW-1185">Reference proteome</keyword>
<organism evidence="1 2">
    <name type="scientific">Moniliophthora roreri (strain MCA 2997)</name>
    <name type="common">Cocoa frosty pod rot fungus</name>
    <name type="synonym">Crinipellis roreri</name>
    <dbReference type="NCBI Taxonomy" id="1381753"/>
    <lineage>
        <taxon>Eukaryota</taxon>
        <taxon>Fungi</taxon>
        <taxon>Dikarya</taxon>
        <taxon>Basidiomycota</taxon>
        <taxon>Agaricomycotina</taxon>
        <taxon>Agaricomycetes</taxon>
        <taxon>Agaricomycetidae</taxon>
        <taxon>Agaricales</taxon>
        <taxon>Marasmiineae</taxon>
        <taxon>Marasmiaceae</taxon>
        <taxon>Moniliophthora</taxon>
    </lineage>
</organism>
<comment type="caution">
    <text evidence="1">The sequence shown here is derived from an EMBL/GenBank/DDBJ whole genome shotgun (WGS) entry which is preliminary data.</text>
</comment>
<name>V2X014_MONRO</name>
<gene>
    <name evidence="1" type="ORF">Moror_11864</name>
</gene>
<dbReference type="OrthoDB" id="2692094at2759"/>
<evidence type="ECO:0000313" key="2">
    <source>
        <dbReference type="Proteomes" id="UP000017559"/>
    </source>
</evidence>